<dbReference type="Gene3D" id="3.40.50.1820">
    <property type="entry name" value="alpha/beta hydrolase"/>
    <property type="match status" value="1"/>
</dbReference>
<gene>
    <name evidence="2" type="ORF">AVDCRST_MAG57-1610</name>
</gene>
<dbReference type="AlphaFoldDB" id="A0A6J4I698"/>
<sequence length="290" mass="31939">MPGAGDRLEGSVRLPDGRTLAYAEWGDPDGRPVLGCHGSPSSRLERHVEDADAYRRWGVRFIVPDRPGFGLSDPHPGRRIMDWPADVAVLLESLGIDRFAVLSLSGGAAYALACAHVFGERVSAVGVLGGAPPPDVPWPWPRWVPETVRAAVHRPTRMAGLLQPVFAPVALRPAMIPRYLQARLNPADRRVIGRPAVRQVLTETFTEGLRNGSAALAEDRALLFRPWGFPLSSVRRRVHLWHGTQDWLVPVSVGRVLSAMLPDCSAHWVPREGHFLVFDHGEEIYAALRP</sequence>
<evidence type="ECO:0000259" key="1">
    <source>
        <dbReference type="Pfam" id="PF00561"/>
    </source>
</evidence>
<dbReference type="InterPro" id="IPR000073">
    <property type="entry name" value="AB_hydrolase_1"/>
</dbReference>
<organism evidence="2">
    <name type="scientific">uncultured Blastococcus sp</name>
    <dbReference type="NCBI Taxonomy" id="217144"/>
    <lineage>
        <taxon>Bacteria</taxon>
        <taxon>Bacillati</taxon>
        <taxon>Actinomycetota</taxon>
        <taxon>Actinomycetes</taxon>
        <taxon>Geodermatophilales</taxon>
        <taxon>Geodermatophilaceae</taxon>
        <taxon>Blastococcus</taxon>
        <taxon>environmental samples</taxon>
    </lineage>
</organism>
<dbReference type="InterPro" id="IPR029058">
    <property type="entry name" value="AB_hydrolase_fold"/>
</dbReference>
<proteinExistence type="predicted"/>
<dbReference type="SUPFAM" id="SSF53474">
    <property type="entry name" value="alpha/beta-Hydrolases"/>
    <property type="match status" value="1"/>
</dbReference>
<feature type="domain" description="AB hydrolase-1" evidence="1">
    <location>
        <begin position="32"/>
        <end position="280"/>
    </location>
</feature>
<dbReference type="PANTHER" id="PTHR45763">
    <property type="entry name" value="HYDROLASE, ALPHA/BETA FOLD FAMILY PROTEIN, EXPRESSED-RELATED"/>
    <property type="match status" value="1"/>
</dbReference>
<dbReference type="GO" id="GO:0016787">
    <property type="term" value="F:hydrolase activity"/>
    <property type="evidence" value="ECO:0007669"/>
    <property type="project" value="UniProtKB-KW"/>
</dbReference>
<protein>
    <submittedName>
        <fullName evidence="2">Hydrolase, alpha/beta fold family</fullName>
    </submittedName>
</protein>
<name>A0A6J4I698_9ACTN</name>
<dbReference type="PANTHER" id="PTHR45763:SF46">
    <property type="entry name" value="AB HYDROLASE-1 DOMAIN-CONTAINING PROTEIN"/>
    <property type="match status" value="1"/>
</dbReference>
<accession>A0A6J4I698</accession>
<reference evidence="2" key="1">
    <citation type="submission" date="2020-02" db="EMBL/GenBank/DDBJ databases">
        <authorList>
            <person name="Meier V. D."/>
        </authorList>
    </citation>
    <scope>NUCLEOTIDE SEQUENCE</scope>
    <source>
        <strain evidence="2">AVDCRST_MAG57</strain>
    </source>
</reference>
<dbReference type="Pfam" id="PF00561">
    <property type="entry name" value="Abhydrolase_1"/>
    <property type="match status" value="1"/>
</dbReference>
<dbReference type="EMBL" id="CADCTI010000146">
    <property type="protein sequence ID" value="CAA9243301.1"/>
    <property type="molecule type" value="Genomic_DNA"/>
</dbReference>
<keyword evidence="2" id="KW-0378">Hydrolase</keyword>
<evidence type="ECO:0000313" key="2">
    <source>
        <dbReference type="EMBL" id="CAA9243301.1"/>
    </source>
</evidence>